<organism evidence="1">
    <name type="scientific">marine sediment metagenome</name>
    <dbReference type="NCBI Taxonomy" id="412755"/>
    <lineage>
        <taxon>unclassified sequences</taxon>
        <taxon>metagenomes</taxon>
        <taxon>ecological metagenomes</taxon>
    </lineage>
</organism>
<dbReference type="AlphaFoldDB" id="X0XGN0"/>
<feature type="non-terminal residue" evidence="1">
    <location>
        <position position="31"/>
    </location>
</feature>
<dbReference type="EMBL" id="BARS01057641">
    <property type="protein sequence ID" value="GAG42344.1"/>
    <property type="molecule type" value="Genomic_DNA"/>
</dbReference>
<gene>
    <name evidence="1" type="ORF">S01H1_84434</name>
</gene>
<protein>
    <submittedName>
        <fullName evidence="1">Uncharacterized protein</fullName>
    </submittedName>
</protein>
<name>X0XGN0_9ZZZZ</name>
<comment type="caution">
    <text evidence="1">The sequence shown here is derived from an EMBL/GenBank/DDBJ whole genome shotgun (WGS) entry which is preliminary data.</text>
</comment>
<accession>X0XGN0</accession>
<sequence>MMSTTTRVTAEQLLRMPDDGSRYELVAGELK</sequence>
<reference evidence="1" key="1">
    <citation type="journal article" date="2014" name="Front. Microbiol.">
        <title>High frequency of phylogenetically diverse reductive dehalogenase-homologous genes in deep subseafloor sedimentary metagenomes.</title>
        <authorList>
            <person name="Kawai M."/>
            <person name="Futagami T."/>
            <person name="Toyoda A."/>
            <person name="Takaki Y."/>
            <person name="Nishi S."/>
            <person name="Hori S."/>
            <person name="Arai W."/>
            <person name="Tsubouchi T."/>
            <person name="Morono Y."/>
            <person name="Uchiyama I."/>
            <person name="Ito T."/>
            <person name="Fujiyama A."/>
            <person name="Inagaki F."/>
            <person name="Takami H."/>
        </authorList>
    </citation>
    <scope>NUCLEOTIDE SEQUENCE</scope>
    <source>
        <strain evidence="1">Expedition CK06-06</strain>
    </source>
</reference>
<evidence type="ECO:0000313" key="1">
    <source>
        <dbReference type="EMBL" id="GAG42344.1"/>
    </source>
</evidence>
<proteinExistence type="predicted"/>